<feature type="compositionally biased region" description="Low complexity" evidence="1">
    <location>
        <begin position="526"/>
        <end position="549"/>
    </location>
</feature>
<dbReference type="EC" id="2.7.10.-" evidence="3"/>
<dbReference type="STRING" id="285473.A4G23_02071"/>
<keyword evidence="2" id="KW-1133">Transmembrane helix</keyword>
<dbReference type="SUPFAM" id="SSF52540">
    <property type="entry name" value="P-loop containing nucleoside triphosphate hydrolases"/>
    <property type="match status" value="1"/>
</dbReference>
<accession>A0A1D8G1A3</accession>
<dbReference type="Proteomes" id="UP000095349">
    <property type="component" value="Chromosome"/>
</dbReference>
<evidence type="ECO:0000313" key="4">
    <source>
        <dbReference type="Proteomes" id="UP000095349"/>
    </source>
</evidence>
<proteinExistence type="predicted"/>
<feature type="transmembrane region" description="Helical" evidence="2">
    <location>
        <begin position="248"/>
        <end position="269"/>
    </location>
</feature>
<dbReference type="EMBL" id="CP017316">
    <property type="protein sequence ID" value="AOT59235.1"/>
    <property type="molecule type" value="Genomic_DNA"/>
</dbReference>
<feature type="compositionally biased region" description="Low complexity" evidence="1">
    <location>
        <begin position="646"/>
        <end position="655"/>
    </location>
</feature>
<dbReference type="InterPro" id="IPR050445">
    <property type="entry name" value="Bact_polysacc_biosynth/exp"/>
</dbReference>
<dbReference type="PANTHER" id="PTHR32309:SF31">
    <property type="entry name" value="CAPSULAR EXOPOLYSACCHARIDE FAMILY"/>
    <property type="match status" value="1"/>
</dbReference>
<gene>
    <name evidence="3" type="primary">ptk</name>
    <name evidence="3" type="ORF">A4G23_02071</name>
</gene>
<sequence>MTQVNGGQAAAPPILVDDEPDLLRDQFRQLLRYPRLIAGGVLLGLLGGAWLGYSTSDTYVATSDVVLRVPMEDPFNPSVAIEKTLDMNTERQAATSRRTAERAAAELDFPGDPADLVSGLQVTNPPKSQVLRFSYTTADPGLSARRANAMVSAYLADRREQTAQTRDTMIKGLQAQLAPIARQHDELAEELDGRTGPEAEGDYAVKANLLGRITELSNRISKLKALDISPGKVIRTATPPTSSDGPGWALSLGLGGAVGIALGLLMAWVRLVFDPAARSEGDVARALRAPVLGSLPRTRDTDPLLTEDREDSPLAEEYRSIAYRLAYDQRFAGRRRLLVAAPRGSSRTAAAVAVNLAASFAETGKRVLIVEAELRQPSLEGQLRAREVGRPAWPGDGEGEDWPGGRRLVVDAGESGGFDLVPGARVRNVARALTSPEMSRLVEEADDPNVTVIVLTPPVFAYADALALVDRVDGVLVVCDPRGVHRSQLARLRDLITGAGGTVLGTVMHRGQHSGRTGRGGRKKAGNAAGARSPRVTPGAPGAPSTPGAPGAPGGHAGRGAHGSPGAPGPHAARGVQGAHAAQGRPRGPVPRPAPGAGGGAGGGRAAGPGARTGGGRSGGPDDRPGAGRAGDDWPGTGPAGDDWPGAAQAHAADTGAHEDPSTTMALRAIDPPAERP</sequence>
<organism evidence="3 4">
    <name type="scientific">Streptomyces rubrolavendulae</name>
    <dbReference type="NCBI Taxonomy" id="285473"/>
    <lineage>
        <taxon>Bacteria</taxon>
        <taxon>Bacillati</taxon>
        <taxon>Actinomycetota</taxon>
        <taxon>Actinomycetes</taxon>
        <taxon>Kitasatosporales</taxon>
        <taxon>Streptomycetaceae</taxon>
        <taxon>Streptomyces</taxon>
    </lineage>
</organism>
<dbReference type="RefSeq" id="WP_069976670.1">
    <property type="nucleotide sequence ID" value="NZ_CP017316.1"/>
</dbReference>
<evidence type="ECO:0000256" key="1">
    <source>
        <dbReference type="SAM" id="MobiDB-lite"/>
    </source>
</evidence>
<feature type="compositionally biased region" description="Gly residues" evidence="1">
    <location>
        <begin position="551"/>
        <end position="563"/>
    </location>
</feature>
<keyword evidence="2" id="KW-0812">Transmembrane</keyword>
<dbReference type="GeneID" id="33063893"/>
<keyword evidence="3" id="KW-0418">Kinase</keyword>
<feature type="region of interest" description="Disordered" evidence="1">
    <location>
        <begin position="506"/>
        <end position="677"/>
    </location>
</feature>
<feature type="compositionally biased region" description="Basic and acidic residues" evidence="1">
    <location>
        <begin position="620"/>
        <end position="632"/>
    </location>
</feature>
<feature type="transmembrane region" description="Helical" evidence="2">
    <location>
        <begin position="33"/>
        <end position="53"/>
    </location>
</feature>
<name>A0A1D8G1A3_9ACTN</name>
<dbReference type="PANTHER" id="PTHR32309">
    <property type="entry name" value="TYROSINE-PROTEIN KINASE"/>
    <property type="match status" value="1"/>
</dbReference>
<feature type="compositionally biased region" description="Gly residues" evidence="1">
    <location>
        <begin position="596"/>
        <end position="619"/>
    </location>
</feature>
<protein>
    <submittedName>
        <fullName evidence="3">Tyrosine-protein kinase ptk</fullName>
        <ecNumber evidence="3">2.7.10.-</ecNumber>
    </submittedName>
</protein>
<keyword evidence="2" id="KW-0472">Membrane</keyword>
<dbReference type="GO" id="GO:0016301">
    <property type="term" value="F:kinase activity"/>
    <property type="evidence" value="ECO:0007669"/>
    <property type="project" value="UniProtKB-KW"/>
</dbReference>
<dbReference type="OrthoDB" id="4336558at2"/>
<dbReference type="AlphaFoldDB" id="A0A1D8G1A3"/>
<dbReference type="InterPro" id="IPR027417">
    <property type="entry name" value="P-loop_NTPase"/>
</dbReference>
<feature type="compositionally biased region" description="Low complexity" evidence="1">
    <location>
        <begin position="564"/>
        <end position="575"/>
    </location>
</feature>
<dbReference type="PATRIC" id="fig|285473.5.peg.2155"/>
<reference evidence="3 4" key="1">
    <citation type="submission" date="2016-09" db="EMBL/GenBank/DDBJ databases">
        <title>Streptomyces rubrolavendulae MJM4426 Genome sequencing and assembly.</title>
        <authorList>
            <person name="Kim J.-G."/>
        </authorList>
    </citation>
    <scope>NUCLEOTIDE SEQUENCE [LARGE SCALE GENOMIC DNA]</scope>
    <source>
        <strain evidence="3 4">MJM4426</strain>
    </source>
</reference>
<evidence type="ECO:0000256" key="2">
    <source>
        <dbReference type="SAM" id="Phobius"/>
    </source>
</evidence>
<dbReference type="KEGG" id="srn:A4G23_02071"/>
<dbReference type="Gene3D" id="3.40.50.300">
    <property type="entry name" value="P-loop containing nucleotide triphosphate hydrolases"/>
    <property type="match status" value="1"/>
</dbReference>
<keyword evidence="3" id="KW-0808">Transferase</keyword>
<keyword evidence="4" id="KW-1185">Reference proteome</keyword>
<evidence type="ECO:0000313" key="3">
    <source>
        <dbReference type="EMBL" id="AOT59235.1"/>
    </source>
</evidence>